<gene>
    <name evidence="2" type="ORF">GCK72_016836</name>
</gene>
<dbReference type="RefSeq" id="XP_053580637.1">
    <property type="nucleotide sequence ID" value="XM_053731724.1"/>
</dbReference>
<dbReference type="PANTHER" id="PTHR46000:SF8">
    <property type="entry name" value="SEVEN TM RECEPTOR"/>
    <property type="match status" value="1"/>
</dbReference>
<keyword evidence="1" id="KW-0812">Transmembrane</keyword>
<dbReference type="GeneID" id="9813027"/>
<organism evidence="2 3">
    <name type="scientific">Caenorhabditis remanei</name>
    <name type="common">Caenorhabditis vulgaris</name>
    <dbReference type="NCBI Taxonomy" id="31234"/>
    <lineage>
        <taxon>Eukaryota</taxon>
        <taxon>Metazoa</taxon>
        <taxon>Ecdysozoa</taxon>
        <taxon>Nematoda</taxon>
        <taxon>Chromadorea</taxon>
        <taxon>Rhabditida</taxon>
        <taxon>Rhabditina</taxon>
        <taxon>Rhabditomorpha</taxon>
        <taxon>Rhabditoidea</taxon>
        <taxon>Rhabditidae</taxon>
        <taxon>Peloderinae</taxon>
        <taxon>Caenorhabditis</taxon>
    </lineage>
</organism>
<accession>A0A6A5G5I2</accession>
<keyword evidence="1" id="KW-1133">Transmembrane helix</keyword>
<dbReference type="InterPro" id="IPR019428">
    <property type="entry name" value="7TM_GPCR_serpentine_rcpt_Str"/>
</dbReference>
<dbReference type="KEGG" id="crq:GCK72_016836"/>
<comment type="caution">
    <text evidence="2">The sequence shown here is derived from an EMBL/GenBank/DDBJ whole genome shotgun (WGS) entry which is preliminary data.</text>
</comment>
<protein>
    <submittedName>
        <fullName evidence="2">Uncharacterized protein</fullName>
    </submittedName>
</protein>
<sequence>MEEFDVYCGDDDDYWHAIFDYLFLWKEDEYGHEGEDIDVVGDESEIVVPTFLLFLPMIVIIYLPLFNLEFSFPTGILFSAFAIYPAIDIAIILYIVCDYRNAIKYVWKTMKATCVPERYIPPEISFPVCTIQNLVAYPIQTTRMV</sequence>
<dbReference type="Proteomes" id="UP000483820">
    <property type="component" value="Chromosome V"/>
</dbReference>
<name>A0A6A5G5I2_CAERE</name>
<feature type="transmembrane region" description="Helical" evidence="1">
    <location>
        <begin position="46"/>
        <end position="65"/>
    </location>
</feature>
<dbReference type="AlphaFoldDB" id="A0A6A5G5I2"/>
<proteinExistence type="predicted"/>
<keyword evidence="1" id="KW-0472">Membrane</keyword>
<reference evidence="2 3" key="1">
    <citation type="submission" date="2019-12" db="EMBL/GenBank/DDBJ databases">
        <title>Chromosome-level assembly of the Caenorhabditis remanei genome.</title>
        <authorList>
            <person name="Teterina A.A."/>
            <person name="Willis J.H."/>
            <person name="Phillips P.C."/>
        </authorList>
    </citation>
    <scope>NUCLEOTIDE SEQUENCE [LARGE SCALE GENOMIC DNA]</scope>
    <source>
        <strain evidence="2 3">PX506</strain>
        <tissue evidence="2">Whole organism</tissue>
    </source>
</reference>
<feature type="transmembrane region" description="Helical" evidence="1">
    <location>
        <begin position="77"/>
        <end position="96"/>
    </location>
</feature>
<dbReference type="CTD" id="9813027"/>
<dbReference type="PANTHER" id="PTHR46000">
    <property type="entry name" value="SEVEN TM RECEPTOR-RELATED"/>
    <property type="match status" value="1"/>
</dbReference>
<evidence type="ECO:0000256" key="1">
    <source>
        <dbReference type="SAM" id="Phobius"/>
    </source>
</evidence>
<dbReference type="Pfam" id="PF10326">
    <property type="entry name" value="7TM_GPCR_Str"/>
    <property type="match status" value="1"/>
</dbReference>
<evidence type="ECO:0000313" key="3">
    <source>
        <dbReference type="Proteomes" id="UP000483820"/>
    </source>
</evidence>
<dbReference type="EMBL" id="WUAV01000005">
    <property type="protein sequence ID" value="KAF1750288.1"/>
    <property type="molecule type" value="Genomic_DNA"/>
</dbReference>
<evidence type="ECO:0000313" key="2">
    <source>
        <dbReference type="EMBL" id="KAF1750288.1"/>
    </source>
</evidence>